<dbReference type="PIRSF" id="PIRSF000450">
    <property type="entry name" value="H_ser_succinyltr"/>
    <property type="match status" value="1"/>
</dbReference>
<evidence type="ECO:0000313" key="10">
    <source>
        <dbReference type="EMBL" id="KAF1085157.1"/>
    </source>
</evidence>
<gene>
    <name evidence="10" type="primary">metA</name>
    <name evidence="8" type="synonym">metAA</name>
    <name evidence="10" type="ORF">SPSYN_01293</name>
</gene>
<feature type="binding site" evidence="8">
    <location>
        <position position="249"/>
    </location>
    <ligand>
        <name>substrate</name>
    </ligand>
</feature>
<dbReference type="PANTHER" id="PTHR20919:SF0">
    <property type="entry name" value="HOMOSERINE O-SUCCINYLTRANSFERASE"/>
    <property type="match status" value="1"/>
</dbReference>
<keyword evidence="3 8" id="KW-0028">Amino-acid biosynthesis</keyword>
<dbReference type="EMBL" id="LSRS01000003">
    <property type="protein sequence ID" value="KAF1085157.1"/>
    <property type="molecule type" value="Genomic_DNA"/>
</dbReference>
<evidence type="ECO:0000256" key="7">
    <source>
        <dbReference type="ARBA" id="ARBA00049043"/>
    </source>
</evidence>
<evidence type="ECO:0000256" key="2">
    <source>
        <dbReference type="ARBA" id="ARBA00022490"/>
    </source>
</evidence>
<evidence type="ECO:0000313" key="11">
    <source>
        <dbReference type="Proteomes" id="UP000798488"/>
    </source>
</evidence>
<evidence type="ECO:0000256" key="8">
    <source>
        <dbReference type="HAMAP-Rule" id="MF_00295"/>
    </source>
</evidence>
<evidence type="ECO:0000256" key="3">
    <source>
        <dbReference type="ARBA" id="ARBA00022605"/>
    </source>
</evidence>
<feature type="active site" evidence="8">
    <location>
        <position position="237"/>
    </location>
</feature>
<keyword evidence="4 8" id="KW-0808">Transferase</keyword>
<dbReference type="InterPro" id="IPR033752">
    <property type="entry name" value="MetA_family"/>
</dbReference>
<sequence length="305" mass="35416">MPIKIPDNLPAAEILTNENIFLMGEKRAFTQDIRPLRIVICNLMPIKSVTETQLLRLLSNSPLQVEIIFLFMESHTSKNTSQQHLDNFYNTFEDIKEQKFDGLIITGAPVEQLEFEEVSYWEELQKIMQWSKSHVFSTLHICVGAQAGLYYHYGVPKYVLQEKIFGIFPHTVNKKNVPLLRGFDDVFHVPHSRYSEVRREDIEKVADLEILSESEEAGVYIVASKNGRLIFVTGHSEYDDNSLRDEYERDVAKGLAIALPKHYFPNNDPGRPPLVTWRSHANLLFTNWLNYHVYQETPYDLDELK</sequence>
<dbReference type="Proteomes" id="UP000798488">
    <property type="component" value="Unassembled WGS sequence"/>
</dbReference>
<dbReference type="GO" id="GO:0008899">
    <property type="term" value="F:homoserine O-succinyltransferase activity"/>
    <property type="evidence" value="ECO:0007669"/>
    <property type="project" value="UniProtKB-UniRule"/>
</dbReference>
<comment type="pathway">
    <text evidence="8">Amino-acid biosynthesis; L-methionine biosynthesis via de novo pathway; O-acetyl-L-homoserine from L-homoserine: step 1/1.</text>
</comment>
<dbReference type="PANTHER" id="PTHR20919">
    <property type="entry name" value="HOMOSERINE O-SUCCINYLTRANSFERASE"/>
    <property type="match status" value="1"/>
</dbReference>
<feature type="active site" description="Proton acceptor" evidence="8">
    <location>
        <position position="235"/>
    </location>
</feature>
<proteinExistence type="inferred from homology"/>
<accession>A0A9D2WPC2</accession>
<dbReference type="InterPro" id="IPR029062">
    <property type="entry name" value="Class_I_gatase-like"/>
</dbReference>
<comment type="subcellular location">
    <subcellularLocation>
        <location evidence="1 8">Cytoplasm</location>
    </subcellularLocation>
</comment>
<dbReference type="InterPro" id="IPR005697">
    <property type="entry name" value="HST_MetA"/>
</dbReference>
<comment type="caution">
    <text evidence="10">The sequence shown here is derived from an EMBL/GenBank/DDBJ whole genome shotgun (WGS) entry which is preliminary data.</text>
</comment>
<protein>
    <recommendedName>
        <fullName evidence="8">Homoserine O-acetyltransferase</fullName>
        <shortName evidence="8">HAT</shortName>
        <ecNumber evidence="8">2.3.1.31</ecNumber>
    </recommendedName>
    <alternativeName>
        <fullName evidence="8">Homoserine transacetylase</fullName>
        <shortName evidence="8">HTA</shortName>
    </alternativeName>
</protein>
<feature type="binding site" evidence="8">
    <location>
        <position position="192"/>
    </location>
    <ligand>
        <name>substrate</name>
    </ligand>
</feature>
<keyword evidence="5 8" id="KW-0486">Methionine biosynthesis</keyword>
<comment type="catalytic activity">
    <reaction evidence="7 8">
        <text>L-homoserine + acetyl-CoA = O-acetyl-L-homoserine + CoA</text>
        <dbReference type="Rhea" id="RHEA:13701"/>
        <dbReference type="ChEBI" id="CHEBI:57287"/>
        <dbReference type="ChEBI" id="CHEBI:57288"/>
        <dbReference type="ChEBI" id="CHEBI:57476"/>
        <dbReference type="ChEBI" id="CHEBI:57716"/>
        <dbReference type="EC" id="2.3.1.31"/>
    </reaction>
</comment>
<name>A0A9D2WPC2_9FIRM</name>
<dbReference type="AlphaFoldDB" id="A0A9D2WPC2"/>
<feature type="active site" description="Acyl-thioester intermediate" evidence="8 9">
    <location>
        <position position="142"/>
    </location>
</feature>
<comment type="similarity">
    <text evidence="8">Belongs to the MetA family.</text>
</comment>
<reference evidence="10" key="1">
    <citation type="submission" date="2016-02" db="EMBL/GenBank/DDBJ databases">
        <title>Draft Genome Sequence of Sporotomaculum syntrophicum Strain FB, a Syntrophic Benzoate Degrader.</title>
        <authorList>
            <person name="Nobu M.K."/>
            <person name="Narihiro T."/>
            <person name="Qiu Y.-L."/>
            <person name="Ohashi A."/>
            <person name="Liu W.-T."/>
            <person name="Yuji S."/>
        </authorList>
    </citation>
    <scope>NUCLEOTIDE SEQUENCE</scope>
    <source>
        <strain evidence="10">FB</strain>
    </source>
</reference>
<dbReference type="OrthoDB" id="9772423at2"/>
<comment type="caution">
    <text evidence="8">Lacks conserved residue(s) required for the propagation of feature annotation.</text>
</comment>
<dbReference type="GO" id="GO:0005737">
    <property type="term" value="C:cytoplasm"/>
    <property type="evidence" value="ECO:0007669"/>
    <property type="project" value="UniProtKB-SubCell"/>
</dbReference>
<dbReference type="RefSeq" id="WP_161821662.1">
    <property type="nucleotide sequence ID" value="NZ_LSRS01000003.1"/>
</dbReference>
<evidence type="ECO:0000256" key="1">
    <source>
        <dbReference type="ARBA" id="ARBA00004496"/>
    </source>
</evidence>
<dbReference type="SUPFAM" id="SSF52317">
    <property type="entry name" value="Class I glutamine amidotransferase-like"/>
    <property type="match status" value="1"/>
</dbReference>
<keyword evidence="6 8" id="KW-0012">Acyltransferase</keyword>
<evidence type="ECO:0000256" key="6">
    <source>
        <dbReference type="ARBA" id="ARBA00023315"/>
    </source>
</evidence>
<dbReference type="Gene3D" id="3.40.50.880">
    <property type="match status" value="1"/>
</dbReference>
<keyword evidence="11" id="KW-1185">Reference proteome</keyword>
<comment type="function">
    <text evidence="8">Transfers an acetyl group from acetyl-CoA to L-homoserine, forming acetyl-L-homoserine.</text>
</comment>
<feature type="site" description="Important for acyl-CoA specificity" evidence="8">
    <location>
        <position position="111"/>
    </location>
</feature>
<dbReference type="CDD" id="cd03131">
    <property type="entry name" value="GATase1_HTS"/>
    <property type="match status" value="1"/>
</dbReference>
<dbReference type="GO" id="GO:0004414">
    <property type="term" value="F:homoserine O-acetyltransferase activity"/>
    <property type="evidence" value="ECO:0007669"/>
    <property type="project" value="UniProtKB-EC"/>
</dbReference>
<dbReference type="FunFam" id="3.40.50.880:FF:000004">
    <property type="entry name" value="Homoserine O-succinyltransferase"/>
    <property type="match status" value="1"/>
</dbReference>
<keyword evidence="2 8" id="KW-0963">Cytoplasm</keyword>
<dbReference type="Pfam" id="PF04204">
    <property type="entry name" value="HTS"/>
    <property type="match status" value="1"/>
</dbReference>
<evidence type="ECO:0000256" key="4">
    <source>
        <dbReference type="ARBA" id="ARBA00022679"/>
    </source>
</evidence>
<feature type="binding site" evidence="8">
    <location>
        <position position="163"/>
    </location>
    <ligand>
        <name>substrate</name>
    </ligand>
</feature>
<dbReference type="GO" id="GO:0019281">
    <property type="term" value="P:L-methionine biosynthetic process from homoserine via O-succinyl-L-homoserine and cystathionine"/>
    <property type="evidence" value="ECO:0007669"/>
    <property type="project" value="InterPro"/>
</dbReference>
<organism evidence="10 11">
    <name type="scientific">Sporotomaculum syntrophicum</name>
    <dbReference type="NCBI Taxonomy" id="182264"/>
    <lineage>
        <taxon>Bacteria</taxon>
        <taxon>Bacillati</taxon>
        <taxon>Bacillota</taxon>
        <taxon>Clostridia</taxon>
        <taxon>Eubacteriales</taxon>
        <taxon>Desulfallaceae</taxon>
        <taxon>Sporotomaculum</taxon>
    </lineage>
</organism>
<dbReference type="HAMAP" id="MF_00295">
    <property type="entry name" value="MetA_acyltransf"/>
    <property type="match status" value="1"/>
</dbReference>
<evidence type="ECO:0000256" key="5">
    <source>
        <dbReference type="ARBA" id="ARBA00023167"/>
    </source>
</evidence>
<dbReference type="NCBIfam" id="TIGR01001">
    <property type="entry name" value="metA"/>
    <property type="match status" value="1"/>
</dbReference>
<evidence type="ECO:0000256" key="9">
    <source>
        <dbReference type="PIRSR" id="PIRSR000450-1"/>
    </source>
</evidence>
<feature type="site" description="Important for substrate specificity" evidence="8">
    <location>
        <position position="192"/>
    </location>
</feature>
<dbReference type="EC" id="2.3.1.31" evidence="8"/>